<sequence length="341" mass="38808">MLTERQILVLVVIIDEFIQTAQPIGSRAIAKKAEITFSPATIRNEMADLEELGYIEKTHTSSGRVPSEKGYRFYVDHLMSPFRLSKQDMLTIQQTFQKEMIEFELLVQKSARVLSDITNYTSIILGPEVFETTLKQIQIISLSDHTAVAILVTSTGHVEHRHFNVPPTMQTSDLEKLINILNDRLVGVPIVQLQQKLYGEVSQLLQRYSSDFQTTYSFLKDALLDKQPVKLYMDGKTNIMLQPEFNDIHKIQSLYTVMEKEDKMANILRTSGKGIKVSIGQENELDEMQDCSLITATYTLGGEKQLGTIALLGPTRMEYSKVVTLLNILSQRLTDTFHSWR</sequence>
<dbReference type="InterPro" id="IPR036388">
    <property type="entry name" value="WH-like_DNA-bd_sf"/>
</dbReference>
<reference evidence="8 9" key="1">
    <citation type="journal article" date="2014" name="Genome Announc.">
        <title>Draft Genome Sequence of the Boron-Tolerant and Moderately Halotolerant Bacterium Gracilibacillus boraciitolerans JCM 21714T.</title>
        <authorList>
            <person name="Ahmed I."/>
            <person name="Oshima K."/>
            <person name="Suda W."/>
            <person name="Kitamura K."/>
            <person name="Iida T."/>
            <person name="Ohmori Y."/>
            <person name="Fujiwara T."/>
            <person name="Hattori M."/>
            <person name="Ohkuma M."/>
        </authorList>
    </citation>
    <scope>NUCLEOTIDE SEQUENCE [LARGE SCALE GENOMIC DNA]</scope>
    <source>
        <strain evidence="8 9">JCM 21714</strain>
    </source>
</reference>
<evidence type="ECO:0000313" key="9">
    <source>
        <dbReference type="Proteomes" id="UP000019102"/>
    </source>
</evidence>
<evidence type="ECO:0000256" key="3">
    <source>
        <dbReference type="ARBA" id="ARBA00023016"/>
    </source>
</evidence>
<dbReference type="InterPro" id="IPR029016">
    <property type="entry name" value="GAF-like_dom_sf"/>
</dbReference>
<dbReference type="PANTHER" id="PTHR34824:SF1">
    <property type="entry name" value="HEAT-INDUCIBLE TRANSCRIPTION REPRESSOR HRCA"/>
    <property type="match status" value="1"/>
</dbReference>
<evidence type="ECO:0000256" key="4">
    <source>
        <dbReference type="ARBA" id="ARBA00023163"/>
    </source>
</evidence>
<dbReference type="GO" id="GO:0003677">
    <property type="term" value="F:DNA binding"/>
    <property type="evidence" value="ECO:0007669"/>
    <property type="project" value="InterPro"/>
</dbReference>
<dbReference type="FunFam" id="1.10.10.10:FF:000049">
    <property type="entry name" value="Heat-inducible transcription repressor HrcA"/>
    <property type="match status" value="1"/>
</dbReference>
<dbReference type="Pfam" id="PF01628">
    <property type="entry name" value="HrcA"/>
    <property type="match status" value="1"/>
</dbReference>
<keyword evidence="2 6" id="KW-0805">Transcription regulation</keyword>
<dbReference type="RefSeq" id="WP_035720798.1">
    <property type="nucleotide sequence ID" value="NZ_BAVS01000001.1"/>
</dbReference>
<accession>W4VCI3</accession>
<dbReference type="STRING" id="1298598.JCM21714_73"/>
<dbReference type="GO" id="GO:0045892">
    <property type="term" value="P:negative regulation of DNA-templated transcription"/>
    <property type="evidence" value="ECO:0007669"/>
    <property type="project" value="UniProtKB-UniRule"/>
</dbReference>
<dbReference type="PANTHER" id="PTHR34824">
    <property type="entry name" value="HEAT-INDUCIBLE TRANSCRIPTION REPRESSOR HRCA"/>
    <property type="match status" value="1"/>
</dbReference>
<dbReference type="Proteomes" id="UP000019102">
    <property type="component" value="Unassembled WGS sequence"/>
</dbReference>
<dbReference type="InterPro" id="IPR036390">
    <property type="entry name" value="WH_DNA-bd_sf"/>
</dbReference>
<dbReference type="PIRSF" id="PIRSF005485">
    <property type="entry name" value="HrcA"/>
    <property type="match status" value="1"/>
</dbReference>
<dbReference type="NCBIfam" id="TIGR00331">
    <property type="entry name" value="hrcA"/>
    <property type="match status" value="1"/>
</dbReference>
<dbReference type="Gene3D" id="3.30.390.60">
    <property type="entry name" value="Heat-inducible transcription repressor hrca homolog, domain 3"/>
    <property type="match status" value="1"/>
</dbReference>
<evidence type="ECO:0000256" key="5">
    <source>
        <dbReference type="ARBA" id="ARBA00055319"/>
    </source>
</evidence>
<protein>
    <recommendedName>
        <fullName evidence="6">Heat-inducible transcription repressor HrcA</fullName>
    </recommendedName>
</protein>
<evidence type="ECO:0000313" key="8">
    <source>
        <dbReference type="EMBL" id="GAE91135.1"/>
    </source>
</evidence>
<comment type="function">
    <text evidence="5 6">Negative regulator of class I heat shock genes (grpE-dnaK-dnaJ and groELS operons). Prevents heat-shock induction of these operons.</text>
</comment>
<dbReference type="SUPFAM" id="SSF46785">
    <property type="entry name" value="Winged helix' DNA-binding domain"/>
    <property type="match status" value="1"/>
</dbReference>
<evidence type="ECO:0000256" key="2">
    <source>
        <dbReference type="ARBA" id="ARBA00023015"/>
    </source>
</evidence>
<gene>
    <name evidence="6" type="primary">hrcA</name>
    <name evidence="8" type="ORF">JCM21714_73</name>
</gene>
<evidence type="ECO:0000259" key="7">
    <source>
        <dbReference type="Pfam" id="PF01628"/>
    </source>
</evidence>
<name>W4VCI3_9BACI</name>
<evidence type="ECO:0000256" key="1">
    <source>
        <dbReference type="ARBA" id="ARBA00022491"/>
    </source>
</evidence>
<dbReference type="HAMAP" id="MF_00081">
    <property type="entry name" value="HrcA"/>
    <property type="match status" value="1"/>
</dbReference>
<comment type="similarity">
    <text evidence="6">Belongs to the HrcA family.</text>
</comment>
<organism evidence="8 9">
    <name type="scientific">Gracilibacillus boraciitolerans JCM 21714</name>
    <dbReference type="NCBI Taxonomy" id="1298598"/>
    <lineage>
        <taxon>Bacteria</taxon>
        <taxon>Bacillati</taxon>
        <taxon>Bacillota</taxon>
        <taxon>Bacilli</taxon>
        <taxon>Bacillales</taxon>
        <taxon>Bacillaceae</taxon>
        <taxon>Gracilibacillus</taxon>
    </lineage>
</organism>
<dbReference type="Gene3D" id="1.10.10.10">
    <property type="entry name" value="Winged helix-like DNA-binding domain superfamily/Winged helix DNA-binding domain"/>
    <property type="match status" value="1"/>
</dbReference>
<dbReference type="InterPro" id="IPR021153">
    <property type="entry name" value="HrcA_C"/>
</dbReference>
<evidence type="ECO:0000256" key="6">
    <source>
        <dbReference type="HAMAP-Rule" id="MF_00081"/>
    </source>
</evidence>
<dbReference type="Gene3D" id="3.30.450.40">
    <property type="match status" value="1"/>
</dbReference>
<keyword evidence="4 6" id="KW-0804">Transcription</keyword>
<dbReference type="eggNOG" id="COG1420">
    <property type="taxonomic scope" value="Bacteria"/>
</dbReference>
<dbReference type="SUPFAM" id="SSF55781">
    <property type="entry name" value="GAF domain-like"/>
    <property type="match status" value="1"/>
</dbReference>
<keyword evidence="1 6" id="KW-0678">Repressor</keyword>
<keyword evidence="9" id="KW-1185">Reference proteome</keyword>
<dbReference type="OrthoDB" id="9783139at2"/>
<dbReference type="AlphaFoldDB" id="W4VCI3"/>
<comment type="caution">
    <text evidence="8">The sequence shown here is derived from an EMBL/GenBank/DDBJ whole genome shotgun (WGS) entry which is preliminary data.</text>
</comment>
<dbReference type="InterPro" id="IPR023120">
    <property type="entry name" value="WHTH_transcript_rep_HrcA_IDD"/>
</dbReference>
<dbReference type="InterPro" id="IPR002571">
    <property type="entry name" value="HrcA"/>
</dbReference>
<keyword evidence="3 6" id="KW-0346">Stress response</keyword>
<dbReference type="EMBL" id="BAVS01000001">
    <property type="protein sequence ID" value="GAE91135.1"/>
    <property type="molecule type" value="Genomic_DNA"/>
</dbReference>
<proteinExistence type="inferred from homology"/>
<feature type="domain" description="Heat-inducible transcription repressor HrcA C-terminal" evidence="7">
    <location>
        <begin position="106"/>
        <end position="323"/>
    </location>
</feature>